<feature type="transmembrane region" description="Helical" evidence="8">
    <location>
        <begin position="332"/>
        <end position="362"/>
    </location>
</feature>
<dbReference type="InterPro" id="IPR011499">
    <property type="entry name" value="Lipid_A_biosynth_N"/>
</dbReference>
<feature type="transmembrane region" description="Helical" evidence="8">
    <location>
        <begin position="608"/>
        <end position="627"/>
    </location>
</feature>
<dbReference type="GO" id="GO:0016763">
    <property type="term" value="F:pentosyltransferase activity"/>
    <property type="evidence" value="ECO:0007669"/>
    <property type="project" value="TreeGrafter"/>
</dbReference>
<keyword evidence="7 8" id="KW-0472">Membrane</keyword>
<dbReference type="RefSeq" id="WP_067548685.1">
    <property type="nucleotide sequence ID" value="NZ_CP012836.1"/>
</dbReference>
<gene>
    <name evidence="10" type="ORF">AO498_13515</name>
</gene>
<dbReference type="GO" id="GO:0010041">
    <property type="term" value="P:response to iron(III) ion"/>
    <property type="evidence" value="ECO:0007669"/>
    <property type="project" value="TreeGrafter"/>
</dbReference>
<feature type="transmembrane region" description="Helical" evidence="8">
    <location>
        <begin position="522"/>
        <end position="542"/>
    </location>
</feature>
<feature type="transmembrane region" description="Helical" evidence="8">
    <location>
        <begin position="498"/>
        <end position="516"/>
    </location>
</feature>
<evidence type="ECO:0000256" key="6">
    <source>
        <dbReference type="ARBA" id="ARBA00022989"/>
    </source>
</evidence>
<evidence type="ECO:0000313" key="10">
    <source>
        <dbReference type="EMBL" id="AMQ57460.1"/>
    </source>
</evidence>
<feature type="transmembrane region" description="Helical" evidence="8">
    <location>
        <begin position="183"/>
        <end position="200"/>
    </location>
</feature>
<feature type="transmembrane region" description="Helical" evidence="8">
    <location>
        <begin position="221"/>
        <end position="241"/>
    </location>
</feature>
<reference evidence="10 11" key="2">
    <citation type="journal article" date="2016" name="Genome Announc.">
        <title>Complete Genome Sequence of Algoriphagus sp. Strain M8-2, Isolated from a Brackish Lake.</title>
        <authorList>
            <person name="Muraguchi Y."/>
            <person name="Kushimoto K."/>
            <person name="Ohtsubo Y."/>
            <person name="Suzuki T."/>
            <person name="Dohra H."/>
            <person name="Kimbara K."/>
            <person name="Shintani M."/>
        </authorList>
    </citation>
    <scope>NUCLEOTIDE SEQUENCE [LARGE SCALE GENOMIC DNA]</scope>
    <source>
        <strain evidence="10 11">M8-2</strain>
    </source>
</reference>
<evidence type="ECO:0000256" key="8">
    <source>
        <dbReference type="SAM" id="Phobius"/>
    </source>
</evidence>
<dbReference type="PANTHER" id="PTHR33908">
    <property type="entry name" value="MANNOSYLTRANSFERASE YKCB-RELATED"/>
    <property type="match status" value="1"/>
</dbReference>
<keyword evidence="11" id="KW-1185">Reference proteome</keyword>
<dbReference type="InterPro" id="IPR038731">
    <property type="entry name" value="RgtA/B/C-like"/>
</dbReference>
<feature type="transmembrane region" description="Helical" evidence="8">
    <location>
        <begin position="123"/>
        <end position="144"/>
    </location>
</feature>
<dbReference type="AlphaFoldDB" id="A0A142EQQ5"/>
<name>A0A142EQQ5_9BACT</name>
<feature type="transmembrane region" description="Helical" evidence="8">
    <location>
        <begin position="468"/>
        <end position="486"/>
    </location>
</feature>
<dbReference type="GO" id="GO:0009245">
    <property type="term" value="P:lipid A biosynthetic process"/>
    <property type="evidence" value="ECO:0007669"/>
    <property type="project" value="InterPro"/>
</dbReference>
<dbReference type="EMBL" id="CP012836">
    <property type="protein sequence ID" value="AMQ57460.1"/>
    <property type="molecule type" value="Genomic_DNA"/>
</dbReference>
<proteinExistence type="predicted"/>
<feature type="transmembrane region" description="Helical" evidence="8">
    <location>
        <begin position="415"/>
        <end position="437"/>
    </location>
</feature>
<dbReference type="GO" id="GO:0008915">
    <property type="term" value="F:lipid-A-disaccharide synthase activity"/>
    <property type="evidence" value="ECO:0007669"/>
    <property type="project" value="InterPro"/>
</dbReference>
<evidence type="ECO:0000256" key="7">
    <source>
        <dbReference type="ARBA" id="ARBA00023136"/>
    </source>
</evidence>
<evidence type="ECO:0000259" key="9">
    <source>
        <dbReference type="SMART" id="SM01259"/>
    </source>
</evidence>
<dbReference type="OrthoDB" id="9792789at2"/>
<feature type="transmembrane region" description="Helical" evidence="8">
    <location>
        <begin position="6"/>
        <end position="26"/>
    </location>
</feature>
<feature type="transmembrane region" description="Helical" evidence="8">
    <location>
        <begin position="90"/>
        <end position="111"/>
    </location>
</feature>
<dbReference type="STRING" id="1727163.AO498_13515"/>
<evidence type="ECO:0000256" key="1">
    <source>
        <dbReference type="ARBA" id="ARBA00004651"/>
    </source>
</evidence>
<dbReference type="InterPro" id="IPR050297">
    <property type="entry name" value="LipidA_mod_glycosyltrf_83"/>
</dbReference>
<dbReference type="SMART" id="SM01259">
    <property type="entry name" value="LAB_N"/>
    <property type="match status" value="2"/>
</dbReference>
<feature type="transmembrane region" description="Helical" evidence="8">
    <location>
        <begin position="554"/>
        <end position="571"/>
    </location>
</feature>
<evidence type="ECO:0000313" key="11">
    <source>
        <dbReference type="Proteomes" id="UP000073816"/>
    </source>
</evidence>
<protein>
    <submittedName>
        <fullName evidence="10">Polymyxin resistance protein ArnT</fullName>
    </submittedName>
</protein>
<feature type="transmembrane region" description="Helical" evidence="8">
    <location>
        <begin position="156"/>
        <end position="177"/>
    </location>
</feature>
<evidence type="ECO:0000256" key="2">
    <source>
        <dbReference type="ARBA" id="ARBA00022475"/>
    </source>
</evidence>
<keyword evidence="2" id="KW-1003">Cell membrane</keyword>
<reference evidence="11" key="1">
    <citation type="submission" date="2015-09" db="EMBL/GenBank/DDBJ databases">
        <title>Complete sequence of Algoriphagus sp. M8-2.</title>
        <authorList>
            <person name="Shintani M."/>
        </authorList>
    </citation>
    <scope>NUCLEOTIDE SEQUENCE [LARGE SCALE GENOMIC DNA]</scope>
    <source>
        <strain evidence="11">M8-2</strain>
    </source>
</reference>
<keyword evidence="5 8" id="KW-0812">Transmembrane</keyword>
<feature type="domain" description="Lipid A biosynthesis N-terminal" evidence="9">
    <location>
        <begin position="130"/>
        <end position="201"/>
    </location>
</feature>
<organism evidence="10 11">
    <name type="scientific">Algoriphagus sanaruensis</name>
    <dbReference type="NCBI Taxonomy" id="1727163"/>
    <lineage>
        <taxon>Bacteria</taxon>
        <taxon>Pseudomonadati</taxon>
        <taxon>Bacteroidota</taxon>
        <taxon>Cytophagia</taxon>
        <taxon>Cytophagales</taxon>
        <taxon>Cyclobacteriaceae</taxon>
        <taxon>Algoriphagus</taxon>
    </lineage>
</organism>
<keyword evidence="3" id="KW-0328">Glycosyltransferase</keyword>
<dbReference type="KEGG" id="alm:AO498_13515"/>
<dbReference type="GO" id="GO:0005886">
    <property type="term" value="C:plasma membrane"/>
    <property type="evidence" value="ECO:0007669"/>
    <property type="project" value="UniProtKB-SubCell"/>
</dbReference>
<comment type="subcellular location">
    <subcellularLocation>
        <location evidence="1">Cell membrane</location>
        <topology evidence="1">Multi-pass membrane protein</topology>
    </subcellularLocation>
</comment>
<evidence type="ECO:0000256" key="3">
    <source>
        <dbReference type="ARBA" id="ARBA00022676"/>
    </source>
</evidence>
<dbReference type="GO" id="GO:0009103">
    <property type="term" value="P:lipopolysaccharide biosynthetic process"/>
    <property type="evidence" value="ECO:0007669"/>
    <property type="project" value="TreeGrafter"/>
</dbReference>
<dbReference type="PATRIC" id="fig|1727163.4.peg.2817"/>
<keyword evidence="4" id="KW-0808">Transferase</keyword>
<keyword evidence="6 8" id="KW-1133">Transmembrane helix</keyword>
<feature type="transmembrane region" description="Helical" evidence="8">
    <location>
        <begin position="583"/>
        <end position="601"/>
    </location>
</feature>
<sequence>MNENLLLGLGFLAQGMFSARFLIQLIKSEKSGKVENPVIFWQLSLFASFLLMVYGTFRNDLVIVGGQLLGYLVYIRNLQLQGAWSQFPKWLQGVFWLLPPTFFIYLFVFHGPDLMSMLRADQMSGFLLTWGTLGQAVFTSRFLIQWYSSERKKESFFPLSFWWISIFGALMIASYAIIRKDAVLFIGQAFGLVVYGRNLWLQTHRKQMQQFLLDRLGKYRLPILLSVMALVLYFNLGAWSVTESSEARYAEIGKEMLETGDWMHPRLMGIHHYHKPPVTYWITAMAYQWLGVSPFAARFFLQLAALLQVFLVYRIALLLIGDERKAFLSSMLYASMPILLIGTRALTTDVYLTTFVLSGLYFSLLYRKTSQGWAQVLSFLAYGFGFLTKGPVVWIVPVVVDLVDRIRNKRRFSFTWSWGVGLILMLGIGLSWFVFLWKEDAQFLDYFVFRHTIERFATDTFSRSQPFWYYWAILLVAAFPWFILLVKEWKNAWKLPASPLAIAWVWVLIPVLFFSLSSSKLILYILPVVAGLVIGAVLAWENLTEKQQRTWEKAQFGLHVLLLAAFLVAPLVEDRLVLNAKFWFIWVLTLTFLVTLFLSGIRGKDRPFLSAFAFSMGLLAMSTYFFSQNPGLTNDTRRVAEWINSNAKPGERIMIYDKRLPSIDFQTDLAIISIYDGDESLNRETQFESTEEWKSYLINLKQNPEWIQKSTNQSGIWLAKAKKNMPELDAGKQWELLVEIDGWKLMRIR</sequence>
<feature type="domain" description="Lipid A biosynthesis N-terminal" evidence="9">
    <location>
        <begin position="9"/>
        <end position="80"/>
    </location>
</feature>
<accession>A0A142EQQ5</accession>
<evidence type="ECO:0000256" key="4">
    <source>
        <dbReference type="ARBA" id="ARBA00022679"/>
    </source>
</evidence>
<dbReference type="Pfam" id="PF07578">
    <property type="entry name" value="LAB_N"/>
    <property type="match status" value="2"/>
</dbReference>
<feature type="transmembrane region" description="Helical" evidence="8">
    <location>
        <begin position="382"/>
        <end position="403"/>
    </location>
</feature>
<dbReference type="Pfam" id="PF13231">
    <property type="entry name" value="PMT_2"/>
    <property type="match status" value="1"/>
</dbReference>
<feature type="transmembrane region" description="Helical" evidence="8">
    <location>
        <begin position="38"/>
        <end position="55"/>
    </location>
</feature>
<dbReference type="Gene3D" id="1.20.1280.290">
    <property type="match status" value="1"/>
</dbReference>
<dbReference type="PANTHER" id="PTHR33908:SF3">
    <property type="entry name" value="UNDECAPRENYL PHOSPHATE-ALPHA-4-AMINO-4-DEOXY-L-ARABINOSE ARABINOSYL TRANSFERASE"/>
    <property type="match status" value="1"/>
</dbReference>
<dbReference type="Proteomes" id="UP000073816">
    <property type="component" value="Chromosome"/>
</dbReference>
<feature type="transmembrane region" description="Helical" evidence="8">
    <location>
        <begin position="299"/>
        <end position="320"/>
    </location>
</feature>
<evidence type="ECO:0000256" key="5">
    <source>
        <dbReference type="ARBA" id="ARBA00022692"/>
    </source>
</evidence>